<dbReference type="SUPFAM" id="SSF57716">
    <property type="entry name" value="Glucocorticoid receptor-like (DNA-binding domain)"/>
    <property type="match status" value="1"/>
</dbReference>
<accession>A0ABW9QX08</accession>
<dbReference type="SUPFAM" id="SSF109635">
    <property type="entry name" value="DnaK suppressor protein DksA, alpha-hairpin domain"/>
    <property type="match status" value="1"/>
</dbReference>
<keyword evidence="8" id="KW-1185">Reference proteome</keyword>
<evidence type="ECO:0000259" key="6">
    <source>
        <dbReference type="Pfam" id="PF01258"/>
    </source>
</evidence>
<dbReference type="EMBL" id="WJHE01000978">
    <property type="protein sequence ID" value="MST34390.1"/>
    <property type="molecule type" value="Genomic_DNA"/>
</dbReference>
<gene>
    <name evidence="7" type="ORF">GHK86_16890</name>
</gene>
<feature type="domain" description="Zinc finger DksA/TraR C4-type" evidence="6">
    <location>
        <begin position="132"/>
        <end position="163"/>
    </location>
</feature>
<keyword evidence="1" id="KW-0479">Metal-binding</keyword>
<feature type="region of interest" description="Disordered" evidence="5">
    <location>
        <begin position="1"/>
        <end position="53"/>
    </location>
</feature>
<dbReference type="PROSITE" id="PS01102">
    <property type="entry name" value="ZF_DKSA_1"/>
    <property type="match status" value="1"/>
</dbReference>
<feature type="region of interest" description="Disordered" evidence="5">
    <location>
        <begin position="81"/>
        <end position="103"/>
    </location>
</feature>
<evidence type="ECO:0000256" key="5">
    <source>
        <dbReference type="SAM" id="MobiDB-lite"/>
    </source>
</evidence>
<name>A0ABW9QX08_9ACTN</name>
<dbReference type="PANTHER" id="PTHR33823">
    <property type="entry name" value="RNA POLYMERASE-BINDING TRANSCRIPTION FACTOR DKSA-RELATED"/>
    <property type="match status" value="1"/>
</dbReference>
<dbReference type="PROSITE" id="PS51128">
    <property type="entry name" value="ZF_DKSA_2"/>
    <property type="match status" value="1"/>
</dbReference>
<organism evidence="7 8">
    <name type="scientific">Acidiferrimicrobium australe</name>
    <dbReference type="NCBI Taxonomy" id="2664430"/>
    <lineage>
        <taxon>Bacteria</taxon>
        <taxon>Bacillati</taxon>
        <taxon>Actinomycetota</taxon>
        <taxon>Acidimicrobiia</taxon>
        <taxon>Acidimicrobiales</taxon>
        <taxon>Acidimicrobiaceae</taxon>
        <taxon>Acidiferrimicrobium</taxon>
    </lineage>
</organism>
<dbReference type="Gene3D" id="1.20.120.910">
    <property type="entry name" value="DksA, coiled-coil domain"/>
    <property type="match status" value="1"/>
</dbReference>
<comment type="caution">
    <text evidence="7">The sequence shown here is derived from an EMBL/GenBank/DDBJ whole genome shotgun (WGS) entry which is preliminary data.</text>
</comment>
<evidence type="ECO:0000256" key="4">
    <source>
        <dbReference type="PROSITE-ProRule" id="PRU00510"/>
    </source>
</evidence>
<protein>
    <recommendedName>
        <fullName evidence="6">Zinc finger DksA/TraR C4-type domain-containing protein</fullName>
    </recommendedName>
</protein>
<keyword evidence="2" id="KW-0863">Zinc-finger</keyword>
<evidence type="ECO:0000256" key="3">
    <source>
        <dbReference type="ARBA" id="ARBA00022833"/>
    </source>
</evidence>
<evidence type="ECO:0000256" key="2">
    <source>
        <dbReference type="ARBA" id="ARBA00022771"/>
    </source>
</evidence>
<feature type="zinc finger region" description="dksA C4-type" evidence="4">
    <location>
        <begin position="137"/>
        <end position="161"/>
    </location>
</feature>
<dbReference type="InterPro" id="IPR020458">
    <property type="entry name" value="Znf_DskA_TraR_CS"/>
</dbReference>
<dbReference type="InterPro" id="IPR020460">
    <property type="entry name" value="Znf_C4-type_bac"/>
</dbReference>
<proteinExistence type="predicted"/>
<dbReference type="Pfam" id="PF01258">
    <property type="entry name" value="zf-dskA_traR"/>
    <property type="match status" value="1"/>
</dbReference>
<keyword evidence="3" id="KW-0862">Zinc</keyword>
<evidence type="ECO:0000313" key="8">
    <source>
        <dbReference type="Proteomes" id="UP000437736"/>
    </source>
</evidence>
<dbReference type="Proteomes" id="UP000437736">
    <property type="component" value="Unassembled WGS sequence"/>
</dbReference>
<dbReference type="PANTHER" id="PTHR33823:SF2">
    <property type="entry name" value="RNA POLYMERASE-BINDING TRANSCRIPTION FACTOR DKSA"/>
    <property type="match status" value="1"/>
</dbReference>
<dbReference type="InterPro" id="IPR037187">
    <property type="entry name" value="DnaK_N"/>
</dbReference>
<dbReference type="InterPro" id="IPR000962">
    <property type="entry name" value="Znf_DskA_TraR"/>
</dbReference>
<evidence type="ECO:0000313" key="7">
    <source>
        <dbReference type="EMBL" id="MST34390.1"/>
    </source>
</evidence>
<reference evidence="7 8" key="1">
    <citation type="submission" date="2019-11" db="EMBL/GenBank/DDBJ databases">
        <title>Acidiferrimicrobium australis gen. nov., sp. nov., an acidophilic and obligately heterotrophic, member of the Actinobacteria that catalyses dissimilatory oxido- reduction of iron isolated from metal-rich acidic water in Chile.</title>
        <authorList>
            <person name="Gonzalez D."/>
            <person name="Huber K."/>
            <person name="Hedrich S."/>
            <person name="Rojas-Villalobos C."/>
            <person name="Quatrini R."/>
            <person name="Dinamarca M.A."/>
            <person name="Schwarz A."/>
            <person name="Canales C."/>
            <person name="Nancucheo I."/>
        </authorList>
    </citation>
    <scope>NUCLEOTIDE SEQUENCE [LARGE SCALE GENOMIC DNA]</scope>
    <source>
        <strain evidence="7 8">USS-CCA1</strain>
    </source>
</reference>
<feature type="compositionally biased region" description="Low complexity" evidence="5">
    <location>
        <begin position="1"/>
        <end position="21"/>
    </location>
</feature>
<evidence type="ECO:0000256" key="1">
    <source>
        <dbReference type="ARBA" id="ARBA00022723"/>
    </source>
</evidence>
<sequence>MPRAPKTTAATKAAGPAKAPGSTKTAPAKPAVKSDGKATTKKPTKGVKSPFLEAQRESLLAERGNYLRQAEELKAQADSLALEHEPGDVQFDEEGGEGGTSNVDRELDLVLSAQARAAIEEIDRALAKIDAGTYGTCENCGQPIAEARLEAIPYAALCVACKSGGLSSRR</sequence>
<dbReference type="PRINTS" id="PR00618">
    <property type="entry name" value="DKSAZNFINGER"/>
</dbReference>